<dbReference type="PANTHER" id="PTHR38769:SF1">
    <property type="entry name" value="UPF0381 PROTEIN YFCZ-RELATED"/>
    <property type="match status" value="1"/>
</dbReference>
<reference evidence="2" key="1">
    <citation type="submission" date="2018-11" db="EMBL/GenBank/DDBJ databases">
        <title>Genomics analysis of Putative Virulence Factors on Adhesion and Cytotoxicity for Cronobacter spp.</title>
        <authorList>
            <person name="Cui J."/>
        </authorList>
    </citation>
    <scope>NUCLEOTIDE SEQUENCE</scope>
    <source>
        <strain evidence="2">SD69</strain>
    </source>
</reference>
<dbReference type="GO" id="GO:0005829">
    <property type="term" value="C:cytosol"/>
    <property type="evidence" value="ECO:0007669"/>
    <property type="project" value="TreeGrafter"/>
</dbReference>
<dbReference type="PANTHER" id="PTHR38769">
    <property type="entry name" value="UPF0381 PROTEIN YFCZ-RELATED"/>
    <property type="match status" value="1"/>
</dbReference>
<dbReference type="NCBIfam" id="TIGR00743">
    <property type="entry name" value="DUF406 family protein"/>
    <property type="match status" value="1"/>
</dbReference>
<evidence type="ECO:0000256" key="1">
    <source>
        <dbReference type="ARBA" id="ARBA00006201"/>
    </source>
</evidence>
<accession>A0A9Q4T105</accession>
<comment type="similarity">
    <text evidence="1">Belongs to the UPF0381 family.</text>
</comment>
<dbReference type="InterPro" id="IPR005272">
    <property type="entry name" value="DUF406"/>
</dbReference>
<organism evidence="2 3">
    <name type="scientific">Cronobacter dublinensis</name>
    <dbReference type="NCBI Taxonomy" id="413497"/>
    <lineage>
        <taxon>Bacteria</taxon>
        <taxon>Pseudomonadati</taxon>
        <taxon>Pseudomonadota</taxon>
        <taxon>Gammaproteobacteria</taxon>
        <taxon>Enterobacterales</taxon>
        <taxon>Enterobacteriaceae</taxon>
        <taxon>Cronobacter</taxon>
    </lineage>
</organism>
<name>A0A9Q4T105_9ENTR</name>
<evidence type="ECO:0000313" key="3">
    <source>
        <dbReference type="Proteomes" id="UP000778262"/>
    </source>
</evidence>
<evidence type="ECO:0000313" key="2">
    <source>
        <dbReference type="EMBL" id="NCH88131.1"/>
    </source>
</evidence>
<dbReference type="RefSeq" id="WP_007750657.1">
    <property type="nucleotide sequence ID" value="NZ_CP101591.1"/>
</dbReference>
<dbReference type="Proteomes" id="UP000778262">
    <property type="component" value="Unassembled WGS sequence"/>
</dbReference>
<dbReference type="Gene3D" id="3.30.70.860">
    <property type="match status" value="1"/>
</dbReference>
<dbReference type="AlphaFoldDB" id="A0A9Q4T105"/>
<gene>
    <name evidence="2" type="ORF">EHJ13_11890</name>
</gene>
<dbReference type="EMBL" id="RPBY01000004">
    <property type="protein sequence ID" value="NCH88131.1"/>
    <property type="molecule type" value="Genomic_DNA"/>
</dbReference>
<comment type="caution">
    <text evidence="2">The sequence shown here is derived from an EMBL/GenBank/DDBJ whole genome shotgun (WGS) entry which is preliminary data.</text>
</comment>
<proteinExistence type="inferred from homology"/>
<dbReference type="Pfam" id="PF04175">
    <property type="entry name" value="DUF406"/>
    <property type="match status" value="1"/>
</dbReference>
<sequence>MTKCSADETPVCCCIDVGTIIDNTDCVASYSRVFASRAEAEETLAALTARAREVESEPCKITPRFTEEADGVRLDIDFVFACQAETVIFQLSLR</sequence>
<dbReference type="InterPro" id="IPR035571">
    <property type="entry name" value="UPF0234-like_C"/>
</dbReference>
<protein>
    <submittedName>
        <fullName evidence="2">DUF406 family protein</fullName>
    </submittedName>
</protein>